<feature type="transmembrane region" description="Helical" evidence="1">
    <location>
        <begin position="29"/>
        <end position="49"/>
    </location>
</feature>
<reference evidence="2 3" key="1">
    <citation type="submission" date="2009-12" db="EMBL/GenBank/DDBJ databases">
        <title>Genome Sequence of Prevotella timonensis CRIS 5C-B1.</title>
        <authorList>
            <person name="Durkin A.S."/>
            <person name="Madupu R."/>
            <person name="Torralba M."/>
            <person name="Methe B."/>
            <person name="Sutton G."/>
            <person name="Strausberg R.L."/>
            <person name="Nelson K.E."/>
        </authorList>
    </citation>
    <scope>NUCLEOTIDE SEQUENCE [LARGE SCALE GENOMIC DNA]</scope>
    <source>
        <strain evidence="2 3">CRIS 5C-B1</strain>
    </source>
</reference>
<keyword evidence="3" id="KW-1185">Reference proteome</keyword>
<sequence length="51" mass="5825">MFSNISFYIYLLIAIIVGAFLLKKITSCLLKIVLFLVFVALAVWLYYAFSA</sequence>
<keyword evidence="1" id="KW-0812">Transmembrane</keyword>
<name>D1VZF0_9BACT</name>
<gene>
    <name evidence="2" type="ORF">HMPREF9019_1883</name>
</gene>
<evidence type="ECO:0000313" key="2">
    <source>
        <dbReference type="EMBL" id="EFA97517.1"/>
    </source>
</evidence>
<dbReference type="EMBL" id="ADEF01000032">
    <property type="protein sequence ID" value="EFA97517.1"/>
    <property type="molecule type" value="Genomic_DNA"/>
</dbReference>
<accession>D1VZF0</accession>
<evidence type="ECO:0000313" key="3">
    <source>
        <dbReference type="Proteomes" id="UP000004001"/>
    </source>
</evidence>
<feature type="transmembrane region" description="Helical" evidence="1">
    <location>
        <begin position="6"/>
        <end position="22"/>
    </location>
</feature>
<evidence type="ECO:0008006" key="4">
    <source>
        <dbReference type="Google" id="ProtNLM"/>
    </source>
</evidence>
<keyword evidence="1" id="KW-1133">Transmembrane helix</keyword>
<proteinExistence type="predicted"/>
<evidence type="ECO:0000256" key="1">
    <source>
        <dbReference type="SAM" id="Phobius"/>
    </source>
</evidence>
<protein>
    <recommendedName>
        <fullName evidence="4">Sulfate transporter</fullName>
    </recommendedName>
</protein>
<keyword evidence="1" id="KW-0472">Membrane</keyword>
<dbReference type="AlphaFoldDB" id="D1VZF0"/>
<dbReference type="Proteomes" id="UP000004001">
    <property type="component" value="Unassembled WGS sequence"/>
</dbReference>
<organism evidence="2 3">
    <name type="scientific">Hoylesella timonensis CRIS 5C-B1</name>
    <dbReference type="NCBI Taxonomy" id="679189"/>
    <lineage>
        <taxon>Bacteria</taxon>
        <taxon>Pseudomonadati</taxon>
        <taxon>Bacteroidota</taxon>
        <taxon>Bacteroidia</taxon>
        <taxon>Bacteroidales</taxon>
        <taxon>Prevotellaceae</taxon>
        <taxon>Hoylesella</taxon>
    </lineage>
</organism>
<comment type="caution">
    <text evidence="2">The sequence shown here is derived from an EMBL/GenBank/DDBJ whole genome shotgun (WGS) entry which is preliminary data.</text>
</comment>